<feature type="non-terminal residue" evidence="3">
    <location>
        <position position="1"/>
    </location>
</feature>
<accession>A0AAN5C859</accession>
<reference evidence="4" key="1">
    <citation type="submission" date="2022-10" db="EMBL/GenBank/DDBJ databases">
        <title>Genome assembly of Pristionchus species.</title>
        <authorList>
            <person name="Yoshida K."/>
            <person name="Sommer R.J."/>
        </authorList>
    </citation>
    <scope>NUCLEOTIDE SEQUENCE [LARGE SCALE GENOMIC DNA]</scope>
    <source>
        <strain evidence="4">RS5460</strain>
    </source>
</reference>
<evidence type="ECO:0000313" key="3">
    <source>
        <dbReference type="EMBL" id="GMR33452.1"/>
    </source>
</evidence>
<protein>
    <submittedName>
        <fullName evidence="3">Uncharacterized protein</fullName>
    </submittedName>
</protein>
<evidence type="ECO:0000256" key="1">
    <source>
        <dbReference type="ARBA" id="ARBA00022723"/>
    </source>
</evidence>
<dbReference type="EMBL" id="BTRK01000001">
    <property type="protein sequence ID" value="GMR33452.1"/>
    <property type="molecule type" value="Genomic_DNA"/>
</dbReference>
<evidence type="ECO:0000313" key="4">
    <source>
        <dbReference type="Proteomes" id="UP001328107"/>
    </source>
</evidence>
<organism evidence="3 4">
    <name type="scientific">Pristionchus mayeri</name>
    <dbReference type="NCBI Taxonomy" id="1317129"/>
    <lineage>
        <taxon>Eukaryota</taxon>
        <taxon>Metazoa</taxon>
        <taxon>Ecdysozoa</taxon>
        <taxon>Nematoda</taxon>
        <taxon>Chromadorea</taxon>
        <taxon>Rhabditida</taxon>
        <taxon>Rhabditina</taxon>
        <taxon>Diplogasteromorpha</taxon>
        <taxon>Diplogasteroidea</taxon>
        <taxon>Neodiplogasteridae</taxon>
        <taxon>Pristionchus</taxon>
    </lineage>
</organism>
<dbReference type="Pfam" id="PF03571">
    <property type="entry name" value="Peptidase_M49"/>
    <property type="match status" value="1"/>
</dbReference>
<dbReference type="Proteomes" id="UP001328107">
    <property type="component" value="Unassembled WGS sequence"/>
</dbReference>
<keyword evidence="1" id="KW-0479">Metal-binding</keyword>
<gene>
    <name evidence="3" type="ORF">PMAYCL1PPCAC_03647</name>
</gene>
<name>A0AAN5C859_9BILA</name>
<evidence type="ECO:0000256" key="2">
    <source>
        <dbReference type="ARBA" id="ARBA00022801"/>
    </source>
</evidence>
<keyword evidence="4" id="KW-1185">Reference proteome</keyword>
<dbReference type="InterPro" id="IPR039461">
    <property type="entry name" value="Peptidase_M49"/>
</dbReference>
<dbReference type="GO" id="GO:0046872">
    <property type="term" value="F:metal ion binding"/>
    <property type="evidence" value="ECO:0007669"/>
    <property type="project" value="UniProtKB-KW"/>
</dbReference>
<proteinExistence type="predicted"/>
<dbReference type="GO" id="GO:0016787">
    <property type="term" value="F:hydrolase activity"/>
    <property type="evidence" value="ECO:0007669"/>
    <property type="project" value="UniProtKB-KW"/>
</dbReference>
<dbReference type="AlphaFoldDB" id="A0AAN5C859"/>
<keyword evidence="2" id="KW-0378">Hydrolase</keyword>
<sequence length="176" mass="20007">FQRSPKSAAITVLHRIFASESIGALREKATVLGISAQEWMHFLHWASARLTIGGWVFRPIIFRPKLRKLVAATEAASIYPELITMYDEDFVYSAESDFNEELLTEMCGFDHAIVNEKLTSSFSTMTQKAELFVKRLPWDRSYDRKKALPSLAVLDVFFMIGSSKLGYYDGKGQLNI</sequence>
<comment type="caution">
    <text evidence="3">The sequence shown here is derived from an EMBL/GenBank/DDBJ whole genome shotgun (WGS) entry which is preliminary data.</text>
</comment>